<dbReference type="Pfam" id="PF00112">
    <property type="entry name" value="Peptidase_C1"/>
    <property type="match status" value="1"/>
</dbReference>
<organism evidence="3 4">
    <name type="scientific">Eumeta variegata</name>
    <name type="common">Bagworm moth</name>
    <name type="synonym">Eumeta japonica</name>
    <dbReference type="NCBI Taxonomy" id="151549"/>
    <lineage>
        <taxon>Eukaryota</taxon>
        <taxon>Metazoa</taxon>
        <taxon>Ecdysozoa</taxon>
        <taxon>Arthropoda</taxon>
        <taxon>Hexapoda</taxon>
        <taxon>Insecta</taxon>
        <taxon>Pterygota</taxon>
        <taxon>Neoptera</taxon>
        <taxon>Endopterygota</taxon>
        <taxon>Lepidoptera</taxon>
        <taxon>Glossata</taxon>
        <taxon>Ditrysia</taxon>
        <taxon>Tineoidea</taxon>
        <taxon>Psychidae</taxon>
        <taxon>Oiketicinae</taxon>
        <taxon>Eumeta</taxon>
    </lineage>
</organism>
<feature type="domain" description="Peptidase C1A papain C-terminal" evidence="2">
    <location>
        <begin position="215"/>
        <end position="274"/>
    </location>
</feature>
<dbReference type="InterPro" id="IPR000668">
    <property type="entry name" value="Peptidase_C1A_C"/>
</dbReference>
<evidence type="ECO:0000313" key="4">
    <source>
        <dbReference type="Proteomes" id="UP000299102"/>
    </source>
</evidence>
<dbReference type="OrthoDB" id="65740at2759"/>
<reference evidence="3 4" key="1">
    <citation type="journal article" date="2019" name="Commun. Biol.">
        <title>The bagworm genome reveals a unique fibroin gene that provides high tensile strength.</title>
        <authorList>
            <person name="Kono N."/>
            <person name="Nakamura H."/>
            <person name="Ohtoshi R."/>
            <person name="Tomita M."/>
            <person name="Numata K."/>
            <person name="Arakawa K."/>
        </authorList>
    </citation>
    <scope>NUCLEOTIDE SEQUENCE [LARGE SCALE GENOMIC DNA]</scope>
</reference>
<evidence type="ECO:0000313" key="3">
    <source>
        <dbReference type="EMBL" id="GBP40670.1"/>
    </source>
</evidence>
<dbReference type="Gene3D" id="3.90.70.10">
    <property type="entry name" value="Cysteine proteinases"/>
    <property type="match status" value="1"/>
</dbReference>
<evidence type="ECO:0000256" key="1">
    <source>
        <dbReference type="ARBA" id="ARBA00008455"/>
    </source>
</evidence>
<dbReference type="PROSITE" id="PS00639">
    <property type="entry name" value="THIOL_PROTEASE_HIS"/>
    <property type="match status" value="1"/>
</dbReference>
<dbReference type="InterPro" id="IPR025660">
    <property type="entry name" value="Pept_his_AS"/>
</dbReference>
<dbReference type="SUPFAM" id="SSF54001">
    <property type="entry name" value="Cysteine proteinases"/>
    <property type="match status" value="1"/>
</dbReference>
<sequence length="277" mass="30882">MLGQTAPTCRPPHAAPANVANSTSVWRSDYAMYYFYRIYLQRTLETNKLDTEGAKRPAMPVGRDRLPSAAGNLTAARRDDASWTQGIETAEATVDGYCRIDDMPSVQTIKGFTKVTPHSENALKCGSYDCACAQVRFTTKTRAVVSSSVFKHKCPGVCFCEITVIVSMKRQLEPLFLWFREFRNRKASFTVAQKGLCATDEVVNTQTMTSATGSLTDRPNTRANHALTVVGYGERYGETYFIVKNSWGQDWGSGGYMLMSAKNNNCLLLNYPYYVEV</sequence>
<dbReference type="GO" id="GO:0006508">
    <property type="term" value="P:proteolysis"/>
    <property type="evidence" value="ECO:0007669"/>
    <property type="project" value="InterPro"/>
</dbReference>
<dbReference type="EMBL" id="BGZK01000386">
    <property type="protein sequence ID" value="GBP40670.1"/>
    <property type="molecule type" value="Genomic_DNA"/>
</dbReference>
<gene>
    <name evidence="3" type="primary">Ctsk</name>
    <name evidence="3" type="ORF">EVAR_36406_1</name>
</gene>
<protein>
    <submittedName>
        <fullName evidence="3">Cathepsin K</fullName>
    </submittedName>
</protein>
<dbReference type="InterPro" id="IPR038765">
    <property type="entry name" value="Papain-like_cys_pep_sf"/>
</dbReference>
<evidence type="ECO:0000259" key="2">
    <source>
        <dbReference type="Pfam" id="PF00112"/>
    </source>
</evidence>
<name>A0A4C1VQ55_EUMVA</name>
<dbReference type="AlphaFoldDB" id="A0A4C1VQ55"/>
<dbReference type="GO" id="GO:0008234">
    <property type="term" value="F:cysteine-type peptidase activity"/>
    <property type="evidence" value="ECO:0007669"/>
    <property type="project" value="InterPro"/>
</dbReference>
<dbReference type="Proteomes" id="UP000299102">
    <property type="component" value="Unassembled WGS sequence"/>
</dbReference>
<comment type="caution">
    <text evidence="3">The sequence shown here is derived from an EMBL/GenBank/DDBJ whole genome shotgun (WGS) entry which is preliminary data.</text>
</comment>
<proteinExistence type="inferred from homology"/>
<keyword evidence="4" id="KW-1185">Reference proteome</keyword>
<dbReference type="InterPro" id="IPR013128">
    <property type="entry name" value="Peptidase_C1A"/>
</dbReference>
<comment type="similarity">
    <text evidence="1">Belongs to the peptidase C1 family.</text>
</comment>
<dbReference type="PANTHER" id="PTHR12411">
    <property type="entry name" value="CYSTEINE PROTEASE FAMILY C1-RELATED"/>
    <property type="match status" value="1"/>
</dbReference>
<accession>A0A4C1VQ55</accession>
<dbReference type="STRING" id="151549.A0A4C1VQ55"/>